<reference evidence="2" key="1">
    <citation type="submission" date="2021-07" db="EMBL/GenBank/DDBJ databases">
        <title>Genome Resource of American Ginseng Black Spot Pathogen Alternaria panax.</title>
        <authorList>
            <person name="Qiu C."/>
            <person name="Wang W."/>
            <person name="Liu Z."/>
        </authorList>
    </citation>
    <scope>NUCLEOTIDE SEQUENCE</scope>
    <source>
        <strain evidence="2">BNCC115425</strain>
    </source>
</reference>
<dbReference type="AlphaFoldDB" id="A0AAD4NUG3"/>
<proteinExistence type="predicted"/>
<keyword evidence="3" id="KW-1185">Reference proteome</keyword>
<accession>A0AAD4NUG3</accession>
<name>A0AAD4NUG3_9PLEO</name>
<feature type="chain" id="PRO_5042055256" evidence="1">
    <location>
        <begin position="21"/>
        <end position="105"/>
    </location>
</feature>
<gene>
    <name evidence="2" type="ORF">G6011_00157</name>
</gene>
<keyword evidence="1" id="KW-0732">Signal</keyword>
<feature type="signal peptide" evidence="1">
    <location>
        <begin position="1"/>
        <end position="20"/>
    </location>
</feature>
<evidence type="ECO:0000256" key="1">
    <source>
        <dbReference type="SAM" id="SignalP"/>
    </source>
</evidence>
<evidence type="ECO:0000313" key="2">
    <source>
        <dbReference type="EMBL" id="KAG9195037.1"/>
    </source>
</evidence>
<dbReference type="EMBL" id="JAANER010000001">
    <property type="protein sequence ID" value="KAG9195037.1"/>
    <property type="molecule type" value="Genomic_DNA"/>
</dbReference>
<sequence>MRFTLFSIIAVAILAAAVNAVYDGRDRGYNAGSRDCKVCHEYYWYCYVKCSGQTDLRRPDAKCRAVCKARAEGTYSHCTKFNCKLSTGHWGEDLWHKNGDKTRVD</sequence>
<dbReference type="Proteomes" id="UP001199106">
    <property type="component" value="Unassembled WGS sequence"/>
</dbReference>
<evidence type="ECO:0000313" key="3">
    <source>
        <dbReference type="Proteomes" id="UP001199106"/>
    </source>
</evidence>
<comment type="caution">
    <text evidence="2">The sequence shown here is derived from an EMBL/GenBank/DDBJ whole genome shotgun (WGS) entry which is preliminary data.</text>
</comment>
<protein>
    <submittedName>
        <fullName evidence="2">Uncharacterized protein</fullName>
    </submittedName>
</protein>
<organism evidence="2 3">
    <name type="scientific">Alternaria panax</name>
    <dbReference type="NCBI Taxonomy" id="48097"/>
    <lineage>
        <taxon>Eukaryota</taxon>
        <taxon>Fungi</taxon>
        <taxon>Dikarya</taxon>
        <taxon>Ascomycota</taxon>
        <taxon>Pezizomycotina</taxon>
        <taxon>Dothideomycetes</taxon>
        <taxon>Pleosporomycetidae</taxon>
        <taxon>Pleosporales</taxon>
        <taxon>Pleosporineae</taxon>
        <taxon>Pleosporaceae</taxon>
        <taxon>Alternaria</taxon>
        <taxon>Alternaria sect. Panax</taxon>
    </lineage>
</organism>